<evidence type="ECO:0000313" key="1">
    <source>
        <dbReference type="EMBL" id="MBD2723593.1"/>
    </source>
</evidence>
<dbReference type="RefSeq" id="WP_190926449.1">
    <property type="nucleotide sequence ID" value="NZ_JACXAC010000005.1"/>
</dbReference>
<keyword evidence="2" id="KW-1185">Reference proteome</keyword>
<comment type="caution">
    <text evidence="1">The sequence shown here is derived from an EMBL/GenBank/DDBJ whole genome shotgun (WGS) entry which is preliminary data.</text>
</comment>
<protein>
    <submittedName>
        <fullName evidence="1">Uncharacterized protein</fullName>
    </submittedName>
</protein>
<accession>A0ABR8JUQ1</accession>
<proteinExistence type="predicted"/>
<gene>
    <name evidence="1" type="ORF">IC234_15790</name>
</gene>
<dbReference type="Proteomes" id="UP000606003">
    <property type="component" value="Unassembled WGS sequence"/>
</dbReference>
<reference evidence="1 2" key="1">
    <citation type="submission" date="2020-09" db="EMBL/GenBank/DDBJ databases">
        <authorList>
            <person name="Kim M.K."/>
        </authorList>
    </citation>
    <scope>NUCLEOTIDE SEQUENCE [LARGE SCALE GENOMIC DNA]</scope>
    <source>
        <strain evidence="1 2">BT189</strain>
    </source>
</reference>
<evidence type="ECO:0000313" key="2">
    <source>
        <dbReference type="Proteomes" id="UP000606003"/>
    </source>
</evidence>
<sequence>MAITPLALQTVMKYHLGSFNNTGVPIDDATIHEDVLSTNDGWGNAHSANVYRAIIRWTIKANGGVDKPWPSNWLKLNVIQLTARIL</sequence>
<organism evidence="1 2">
    <name type="scientific">Hymenobacter armeniacus</name>
    <dbReference type="NCBI Taxonomy" id="2771358"/>
    <lineage>
        <taxon>Bacteria</taxon>
        <taxon>Pseudomonadati</taxon>
        <taxon>Bacteroidota</taxon>
        <taxon>Cytophagia</taxon>
        <taxon>Cytophagales</taxon>
        <taxon>Hymenobacteraceae</taxon>
        <taxon>Hymenobacter</taxon>
    </lineage>
</organism>
<name>A0ABR8JUQ1_9BACT</name>
<dbReference type="EMBL" id="JACXAC010000005">
    <property type="protein sequence ID" value="MBD2723593.1"/>
    <property type="molecule type" value="Genomic_DNA"/>
</dbReference>